<feature type="region of interest" description="Disordered" evidence="1">
    <location>
        <begin position="1"/>
        <end position="21"/>
    </location>
</feature>
<evidence type="ECO:0000256" key="1">
    <source>
        <dbReference type="SAM" id="MobiDB-lite"/>
    </source>
</evidence>
<dbReference type="Proteomes" id="UP000603940">
    <property type="component" value="Unassembled WGS sequence"/>
</dbReference>
<sequence length="76" mass="8288">MQDGYRLHGMEYDPPRPQEPWAPTVRRVAQLLRAGATVRTAGPYVEIALPGEGLVLTDHAAHQAALKRIQAGSGWS</sequence>
<dbReference type="RefSeq" id="WP_187778943.1">
    <property type="nucleotide sequence ID" value="NZ_JBHTKP010000029.1"/>
</dbReference>
<name>A0ABR7R7W2_9PROT</name>
<proteinExistence type="predicted"/>
<evidence type="ECO:0000313" key="2">
    <source>
        <dbReference type="EMBL" id="MBC9177824.1"/>
    </source>
</evidence>
<organism evidence="2 3">
    <name type="scientific">Pseudoroseomonas ludipueritiae</name>
    <dbReference type="NCBI Taxonomy" id="198093"/>
    <lineage>
        <taxon>Bacteria</taxon>
        <taxon>Pseudomonadati</taxon>
        <taxon>Pseudomonadota</taxon>
        <taxon>Alphaproteobacteria</taxon>
        <taxon>Acetobacterales</taxon>
        <taxon>Acetobacteraceae</taxon>
        <taxon>Pseudoroseomonas</taxon>
    </lineage>
</organism>
<gene>
    <name evidence="2" type="ORF">IBL25_12820</name>
</gene>
<comment type="caution">
    <text evidence="2">The sequence shown here is derived from an EMBL/GenBank/DDBJ whole genome shotgun (WGS) entry which is preliminary data.</text>
</comment>
<accession>A0ABR7R7W2</accession>
<keyword evidence="3" id="KW-1185">Reference proteome</keyword>
<feature type="compositionally biased region" description="Basic and acidic residues" evidence="1">
    <location>
        <begin position="1"/>
        <end position="16"/>
    </location>
</feature>
<protein>
    <submittedName>
        <fullName evidence="2">Uncharacterized protein</fullName>
    </submittedName>
</protein>
<evidence type="ECO:0000313" key="3">
    <source>
        <dbReference type="Proteomes" id="UP000603940"/>
    </source>
</evidence>
<reference evidence="2 3" key="1">
    <citation type="journal article" date="2009" name="Int. J. Syst. Evol. Microbiol.">
        <title>Transfer of Teichococcus ludipueritiae and Muricoccus roseus to the genus Roseomonas, as Roseomonas ludipueritiae comb. nov. and Roseomonas rosea comb. nov., respectively, and emended description of the genus Roseomonas.</title>
        <authorList>
            <person name="Sanchez-Porro C."/>
            <person name="Gallego V."/>
            <person name="Busse H.J."/>
            <person name="Kampfer P."/>
            <person name="Ventosa A."/>
        </authorList>
    </citation>
    <scope>NUCLEOTIDE SEQUENCE [LARGE SCALE GENOMIC DNA]</scope>
    <source>
        <strain evidence="2 3">DSM 14915</strain>
    </source>
</reference>
<dbReference type="EMBL" id="JACTUZ010000051">
    <property type="protein sequence ID" value="MBC9177824.1"/>
    <property type="molecule type" value="Genomic_DNA"/>
</dbReference>